<feature type="active site" evidence="6">
    <location>
        <position position="41"/>
    </location>
</feature>
<comment type="catalytic activity">
    <reaction evidence="1">
        <text>ATP + protein L-histidine = ADP + protein N-phospho-L-histidine.</text>
        <dbReference type="EC" id="2.7.13.3"/>
    </reaction>
</comment>
<keyword evidence="5" id="KW-0418">Kinase</keyword>
<dbReference type="Gene3D" id="3.30.565.10">
    <property type="entry name" value="Histidine kinase-like ATPase, C-terminal domain"/>
    <property type="match status" value="1"/>
</dbReference>
<dbReference type="Proteomes" id="UP000250557">
    <property type="component" value="Chromosome"/>
</dbReference>
<dbReference type="InterPro" id="IPR005467">
    <property type="entry name" value="His_kinase_dom"/>
</dbReference>
<evidence type="ECO:0000313" key="14">
    <source>
        <dbReference type="Proteomes" id="UP000250557"/>
    </source>
</evidence>
<dbReference type="CDD" id="cd00130">
    <property type="entry name" value="PAS"/>
    <property type="match status" value="1"/>
</dbReference>
<accession>A0AAE6JDH4</accession>
<dbReference type="Pfam" id="PF01339">
    <property type="entry name" value="CheB_methylest"/>
    <property type="match status" value="1"/>
</dbReference>
<dbReference type="Gene3D" id="1.10.287.130">
    <property type="match status" value="1"/>
</dbReference>
<dbReference type="SUPFAM" id="SSF53335">
    <property type="entry name" value="S-adenosyl-L-methionine-dependent methyltransferases"/>
    <property type="match status" value="1"/>
</dbReference>
<dbReference type="EMBL" id="CP071880">
    <property type="protein sequence ID" value="QTE48192.1"/>
    <property type="molecule type" value="Genomic_DNA"/>
</dbReference>
<evidence type="ECO:0000256" key="1">
    <source>
        <dbReference type="ARBA" id="ARBA00000085"/>
    </source>
</evidence>
<gene>
    <name evidence="12" type="ORF">DIU31_005820</name>
    <name evidence="13" type="ORF">J3L21_21905</name>
</gene>
<dbReference type="InterPro" id="IPR022642">
    <property type="entry name" value="CheR_C"/>
</dbReference>
<evidence type="ECO:0000259" key="9">
    <source>
        <dbReference type="PROSITE" id="PS50113"/>
    </source>
</evidence>
<dbReference type="InterPro" id="IPR050903">
    <property type="entry name" value="Bact_Chemotaxis_MeTrfase"/>
</dbReference>
<dbReference type="FunFam" id="3.30.565.10:FF:000006">
    <property type="entry name" value="Sensor histidine kinase WalK"/>
    <property type="match status" value="1"/>
</dbReference>
<dbReference type="PANTHER" id="PTHR24422:SF27">
    <property type="entry name" value="PROTEIN-GLUTAMATE O-METHYLTRANSFERASE"/>
    <property type="match status" value="1"/>
</dbReference>
<evidence type="ECO:0000313" key="13">
    <source>
        <dbReference type="EMBL" id="QTE48192.1"/>
    </source>
</evidence>
<dbReference type="RefSeq" id="WP_112656732.1">
    <property type="nucleotide sequence ID" value="NZ_CP043451.1"/>
</dbReference>
<dbReference type="InterPro" id="IPR000780">
    <property type="entry name" value="CheR_MeTrfase"/>
</dbReference>
<reference evidence="13 15" key="2">
    <citation type="submission" date="2021-03" db="EMBL/GenBank/DDBJ databases">
        <title>Mucilaginibacter strains isolated from gold and copper mining confer multi heavy-metal resistance.</title>
        <authorList>
            <person name="Li Y."/>
        </authorList>
    </citation>
    <scope>NUCLEOTIDE SEQUENCE [LARGE SCALE GENOMIC DNA]</scope>
    <source>
        <strain evidence="13 15">P2-4</strain>
    </source>
</reference>
<dbReference type="InterPro" id="IPR036890">
    <property type="entry name" value="HATPase_C_sf"/>
</dbReference>
<dbReference type="Pfam" id="PF01739">
    <property type="entry name" value="CheR"/>
    <property type="match status" value="1"/>
</dbReference>
<feature type="coiled-coil region" evidence="7">
    <location>
        <begin position="636"/>
        <end position="698"/>
    </location>
</feature>
<dbReference type="SMART" id="SM00387">
    <property type="entry name" value="HATPase_c"/>
    <property type="match status" value="1"/>
</dbReference>
<dbReference type="InterPro" id="IPR000014">
    <property type="entry name" value="PAS"/>
</dbReference>
<dbReference type="InterPro" id="IPR036097">
    <property type="entry name" value="HisK_dim/P_sf"/>
</dbReference>
<evidence type="ECO:0000313" key="12">
    <source>
        <dbReference type="EMBL" id="QEM03060.1"/>
    </source>
</evidence>
<dbReference type="InterPro" id="IPR035909">
    <property type="entry name" value="CheB_C"/>
</dbReference>
<dbReference type="Gene3D" id="2.10.70.100">
    <property type="match status" value="1"/>
</dbReference>
<dbReference type="Pfam" id="PF13596">
    <property type="entry name" value="PAS_10"/>
    <property type="match status" value="1"/>
</dbReference>
<keyword evidence="7" id="KW-0175">Coiled coil</keyword>
<evidence type="ECO:0000259" key="11">
    <source>
        <dbReference type="PROSITE" id="PS50123"/>
    </source>
</evidence>
<evidence type="ECO:0000259" key="10">
    <source>
        <dbReference type="PROSITE" id="PS50122"/>
    </source>
</evidence>
<dbReference type="InterPro" id="IPR003661">
    <property type="entry name" value="HisK_dim/P_dom"/>
</dbReference>
<protein>
    <recommendedName>
        <fullName evidence="2">histidine kinase</fullName>
        <ecNumber evidence="2">2.7.13.3</ecNumber>
    </recommendedName>
</protein>
<sequence length="1177" mass="132409">MLKADPHHIIAIGASAGGMEEINSFFDHTPLDGVSYIIVQHLSSDFKSRMVELLAKHSKLKVGQAEDGMTVQCNQVYLIPSDKFMTIQDNKLYLTAKEEVKSPHLTINTFFNSLAEDYGKKAIGIILSGLGSDGTEGVKAIKQAGGMVMARDPETSEFGSMPSHAIATGLVDFVLEPSAMPDAIEDFVKNEGTLTIDQADDEKNLAAIIELIKERSPLDFTDYKLPTILRRTKRRASFGNFTTLENYLDFLNVTPKEVEALTKEFLISVTSFFRDKEAFDFIKSKVLPDILESLTPGEELKIWVAGCATGEEAYSIAILIAEQLNGKLADTLVKIFATDIDSAALVHAGKAVYNKSISKNVPADLLEKYFLKEGDNYRVKPVIRKMLIFAQHDLVKNPPYCNMHLISCRNLLIYMAPVLQKKIFAMLLFGLKKDGYLFLGSSENPMPIIKNLEVAHKKWKIYKNLETKRAVSFDAFSMPEFLDTKQKPSRFSQEDASKNTNHSLAEAMHESLAKKLDYFAVCIDENNQVIKSYGDSTKYLLHKHFSSNLSELLPKPLAVAFNTLSKKALKTKENVVLNGVKIKQGQHIVKVNLSVSPLILKGEGQLLLVTFSEDKSIAPLEKDTVFDEKIYLDQYVVNLEEELKESKDKLHFSNEKLDASNENLQSFNEELISANEEMQSTNEEMQSVNEELHTINADYQLKNKELLEINDDLNNYFRSNINGQLFIDNELRLMKFSPGTVKQINLLETDIGRPLSNISTNIKFETIIDDIKKVLAEGSVITKEIETNNGKWYQIMTMPYVQQADHKNTGAIITFNDITELKKIQQELNISNKMLGIAIDSAAMGMWSIDLQTREFVPSQRLKEIFGFHPDEQMTYEAAIAQIDSKYQALVTDAVEANISQGIKCDVEYPLRGFHDGKLRWVRANGDLSKDLEDKPIYFTGVVHDITMHKQDEIRKNDFIAMVSHELRTPLTSLQGYIQLLTSRAKKEEDTFSVVKLDKAHAQVKKMTAMINGFLNVSSFEAGKIYLNEQPFEMTALLNEIVEEVTLITASHNIVVLPSPTVSVKADRDKIGQVINNFLSNSVKYSPKGKNIEISCKAVNDTIQVSVKDEGMGIKPEDQEKLFDRYYRIESVHTQAISGFGLGLYLSAEIIQRHKGKVWVESEMGKGSTFYFSLPQS</sequence>
<dbReference type="SUPFAM" id="SSF55874">
    <property type="entry name" value="ATPase domain of HSP90 chaperone/DNA topoisomerase II/histidine kinase"/>
    <property type="match status" value="1"/>
</dbReference>
<evidence type="ECO:0000313" key="15">
    <source>
        <dbReference type="Proteomes" id="UP000663940"/>
    </source>
</evidence>
<dbReference type="GO" id="GO:0000155">
    <property type="term" value="F:phosphorelay sensor kinase activity"/>
    <property type="evidence" value="ECO:0007669"/>
    <property type="project" value="InterPro"/>
</dbReference>
<keyword evidence="6" id="KW-0145">Chemotaxis</keyword>
<dbReference type="Gene3D" id="3.40.50.180">
    <property type="entry name" value="Methylesterase CheB, C-terminal domain"/>
    <property type="match status" value="1"/>
</dbReference>
<dbReference type="SUPFAM" id="SSF47384">
    <property type="entry name" value="Homodimeric domain of signal transducing histidine kinase"/>
    <property type="match status" value="1"/>
</dbReference>
<dbReference type="NCBIfam" id="TIGR00229">
    <property type="entry name" value="sensory_box"/>
    <property type="match status" value="1"/>
</dbReference>
<dbReference type="GO" id="GO:0006935">
    <property type="term" value="P:chemotaxis"/>
    <property type="evidence" value="ECO:0007669"/>
    <property type="project" value="UniProtKB-UniRule"/>
</dbReference>
<dbReference type="GO" id="GO:0005737">
    <property type="term" value="C:cytoplasm"/>
    <property type="evidence" value="ECO:0007669"/>
    <property type="project" value="InterPro"/>
</dbReference>
<dbReference type="EC" id="2.7.13.3" evidence="2"/>
<dbReference type="GO" id="GO:0008984">
    <property type="term" value="F:protein-glutamate methylesterase activity"/>
    <property type="evidence" value="ECO:0007669"/>
    <property type="project" value="InterPro"/>
</dbReference>
<evidence type="ECO:0000256" key="4">
    <source>
        <dbReference type="ARBA" id="ARBA00022679"/>
    </source>
</evidence>
<dbReference type="CDD" id="cd16434">
    <property type="entry name" value="CheB-CheR_fusion"/>
    <property type="match status" value="1"/>
</dbReference>
<dbReference type="Pfam" id="PF03705">
    <property type="entry name" value="CheR_N"/>
    <property type="match status" value="1"/>
</dbReference>
<dbReference type="Gene3D" id="3.30.450.20">
    <property type="entry name" value="PAS domain"/>
    <property type="match status" value="2"/>
</dbReference>
<dbReference type="Gene3D" id="3.40.50.150">
    <property type="entry name" value="Vaccinia Virus protein VP39"/>
    <property type="match status" value="1"/>
</dbReference>
<keyword evidence="15" id="KW-1185">Reference proteome</keyword>
<keyword evidence="4" id="KW-0808">Transferase</keyword>
<dbReference type="PRINTS" id="PR00996">
    <property type="entry name" value="CHERMTFRASE"/>
</dbReference>
<evidence type="ECO:0000256" key="7">
    <source>
        <dbReference type="SAM" id="Coils"/>
    </source>
</evidence>
<dbReference type="InterPro" id="IPR003594">
    <property type="entry name" value="HATPase_dom"/>
</dbReference>
<feature type="active site" evidence="6">
    <location>
        <position position="15"/>
    </location>
</feature>
<dbReference type="SUPFAM" id="SSF47757">
    <property type="entry name" value="Chemotaxis receptor methyltransferase CheR, N-terminal domain"/>
    <property type="match status" value="1"/>
</dbReference>
<dbReference type="InterPro" id="IPR035965">
    <property type="entry name" value="PAS-like_dom_sf"/>
</dbReference>
<evidence type="ECO:0000256" key="2">
    <source>
        <dbReference type="ARBA" id="ARBA00012438"/>
    </source>
</evidence>
<dbReference type="SMART" id="SM00138">
    <property type="entry name" value="MeTrc"/>
    <property type="match status" value="1"/>
</dbReference>
<dbReference type="InterPro" id="IPR029063">
    <property type="entry name" value="SAM-dependent_MTases_sf"/>
</dbReference>
<dbReference type="Pfam" id="PF02518">
    <property type="entry name" value="HATPase_c"/>
    <property type="match status" value="1"/>
</dbReference>
<dbReference type="SMART" id="SM00388">
    <property type="entry name" value="HisKA"/>
    <property type="match status" value="1"/>
</dbReference>
<feature type="domain" description="CheR-type methyltransferase" evidence="11">
    <location>
        <begin position="193"/>
        <end position="443"/>
    </location>
</feature>
<proteinExistence type="predicted"/>
<dbReference type="PANTHER" id="PTHR24422">
    <property type="entry name" value="CHEMOTAXIS PROTEIN METHYLTRANSFERASE"/>
    <property type="match status" value="1"/>
</dbReference>
<dbReference type="EMBL" id="CP043451">
    <property type="protein sequence ID" value="QEM03060.1"/>
    <property type="molecule type" value="Genomic_DNA"/>
</dbReference>
<dbReference type="GO" id="GO:0000156">
    <property type="term" value="F:phosphorelay response regulator activity"/>
    <property type="evidence" value="ECO:0007669"/>
    <property type="project" value="InterPro"/>
</dbReference>
<dbReference type="AlphaFoldDB" id="A0AAE6JDH4"/>
<organism evidence="12 14">
    <name type="scientific">Mucilaginibacter rubeus</name>
    <dbReference type="NCBI Taxonomy" id="2027860"/>
    <lineage>
        <taxon>Bacteria</taxon>
        <taxon>Pseudomonadati</taxon>
        <taxon>Bacteroidota</taxon>
        <taxon>Sphingobacteriia</taxon>
        <taxon>Sphingobacteriales</taxon>
        <taxon>Sphingobacteriaceae</taxon>
        <taxon>Mucilaginibacter</taxon>
    </lineage>
</organism>
<dbReference type="CDD" id="cd00082">
    <property type="entry name" value="HisKA"/>
    <property type="match status" value="1"/>
</dbReference>
<dbReference type="PROSITE" id="PS50123">
    <property type="entry name" value="CHER"/>
    <property type="match status" value="1"/>
</dbReference>
<keyword evidence="3" id="KW-0597">Phosphoprotein</keyword>
<dbReference type="InterPro" id="IPR000700">
    <property type="entry name" value="PAS-assoc_C"/>
</dbReference>
<dbReference type="PROSITE" id="PS50113">
    <property type="entry name" value="PAC"/>
    <property type="match status" value="1"/>
</dbReference>
<dbReference type="InterPro" id="IPR000673">
    <property type="entry name" value="Sig_transdc_resp-reg_Me-estase"/>
</dbReference>
<dbReference type="Proteomes" id="UP000663940">
    <property type="component" value="Chromosome"/>
</dbReference>
<dbReference type="InterPro" id="IPR022641">
    <property type="entry name" value="CheR_N"/>
</dbReference>
<feature type="active site" evidence="6">
    <location>
        <position position="133"/>
    </location>
</feature>
<evidence type="ECO:0000256" key="3">
    <source>
        <dbReference type="ARBA" id="ARBA00022553"/>
    </source>
</evidence>
<feature type="domain" description="CheB-type methylesterase" evidence="10">
    <location>
        <begin position="6"/>
        <end position="191"/>
    </location>
</feature>
<evidence type="ECO:0000256" key="5">
    <source>
        <dbReference type="ARBA" id="ARBA00022777"/>
    </source>
</evidence>
<dbReference type="PROSITE" id="PS50122">
    <property type="entry name" value="CHEB"/>
    <property type="match status" value="1"/>
</dbReference>
<dbReference type="SUPFAM" id="SSF55785">
    <property type="entry name" value="PYP-like sensor domain (PAS domain)"/>
    <property type="match status" value="2"/>
</dbReference>
<dbReference type="SUPFAM" id="SSF52738">
    <property type="entry name" value="Methylesterase CheB, C-terminal domain"/>
    <property type="match status" value="1"/>
</dbReference>
<dbReference type="PROSITE" id="PS50109">
    <property type="entry name" value="HIS_KIN"/>
    <property type="match status" value="1"/>
</dbReference>
<evidence type="ECO:0000256" key="6">
    <source>
        <dbReference type="PROSITE-ProRule" id="PRU00050"/>
    </source>
</evidence>
<keyword evidence="6" id="KW-0378">Hydrolase</keyword>
<evidence type="ECO:0000259" key="8">
    <source>
        <dbReference type="PROSITE" id="PS50109"/>
    </source>
</evidence>
<reference evidence="12 14" key="1">
    <citation type="submission" date="2019-08" db="EMBL/GenBank/DDBJ databases">
        <title>Comparative genome analysis confer to the adaptation heavy metal polluted environment.</title>
        <authorList>
            <person name="Li Y."/>
        </authorList>
    </citation>
    <scope>NUCLEOTIDE SEQUENCE [LARGE SCALE GENOMIC DNA]</scope>
    <source>
        <strain evidence="12 14">P2</strain>
    </source>
</reference>
<name>A0AAE6JDH4_9SPHI</name>
<dbReference type="GO" id="GO:0008757">
    <property type="term" value="F:S-adenosylmethionine-dependent methyltransferase activity"/>
    <property type="evidence" value="ECO:0007669"/>
    <property type="project" value="InterPro"/>
</dbReference>
<dbReference type="Pfam" id="PF00512">
    <property type="entry name" value="HisKA"/>
    <property type="match status" value="1"/>
</dbReference>
<feature type="domain" description="Histidine kinase" evidence="8">
    <location>
        <begin position="962"/>
        <end position="1177"/>
    </location>
</feature>
<feature type="domain" description="PAC" evidence="9">
    <location>
        <begin position="905"/>
        <end position="958"/>
    </location>
</feature>